<dbReference type="AlphaFoldDB" id="A0A9N8HEF5"/>
<comment type="caution">
    <text evidence="1">The sequence shown here is derived from an EMBL/GenBank/DDBJ whole genome shotgun (WGS) entry which is preliminary data.</text>
</comment>
<name>A0A9N8HEF5_9STRA</name>
<organism evidence="1 2">
    <name type="scientific">Seminavis robusta</name>
    <dbReference type="NCBI Taxonomy" id="568900"/>
    <lineage>
        <taxon>Eukaryota</taxon>
        <taxon>Sar</taxon>
        <taxon>Stramenopiles</taxon>
        <taxon>Ochrophyta</taxon>
        <taxon>Bacillariophyta</taxon>
        <taxon>Bacillariophyceae</taxon>
        <taxon>Bacillariophycidae</taxon>
        <taxon>Naviculales</taxon>
        <taxon>Naviculaceae</taxon>
        <taxon>Seminavis</taxon>
    </lineage>
</organism>
<gene>
    <name evidence="1" type="ORF">SEMRO_513_G157770.1</name>
</gene>
<evidence type="ECO:0000313" key="2">
    <source>
        <dbReference type="Proteomes" id="UP001153069"/>
    </source>
</evidence>
<reference evidence="1" key="1">
    <citation type="submission" date="2020-06" db="EMBL/GenBank/DDBJ databases">
        <authorList>
            <consortium name="Plant Systems Biology data submission"/>
        </authorList>
    </citation>
    <scope>NUCLEOTIDE SEQUENCE</scope>
    <source>
        <strain evidence="1">D6</strain>
    </source>
</reference>
<dbReference type="SUPFAM" id="SSF54236">
    <property type="entry name" value="Ubiquitin-like"/>
    <property type="match status" value="1"/>
</dbReference>
<accession>A0A9N8HEF5</accession>
<protein>
    <recommendedName>
        <fullName evidence="3">Ubiquitin-like domain-containing protein</fullName>
    </recommendedName>
</protein>
<keyword evidence="2" id="KW-1185">Reference proteome</keyword>
<dbReference type="InterPro" id="IPR029071">
    <property type="entry name" value="Ubiquitin-like_domsf"/>
</dbReference>
<proteinExistence type="predicted"/>
<evidence type="ECO:0008006" key="3">
    <source>
        <dbReference type="Google" id="ProtNLM"/>
    </source>
</evidence>
<sequence>MTKVEMTTQIRTRNFDPSSTRLWELKDWIMEQPEGQEAIASLLTSKYETLQRNFQRLFYDDQELLPHCRNLKEYSFLHDNATITMLIQGNDLEVKFDTGNGDETIIVPFEMAEDVTVLKEKIRKIFSNSIPLTSDGVSFALTDASRGHVLDDSGRTMKGKLSGYSHRLRINPFVVTTKLLDGTSFEVWFHSQFTLQDLWSRINNHFEIPPDKQLLLRCGDKTLHATRHDLKLMESGINLHNDVLFVINKGIAVGSPWLPVSQDKTRGCDILRTELRCLTLHQLKQLAAEIILRCQKEGWTSTNPSQQGK</sequence>
<evidence type="ECO:0000313" key="1">
    <source>
        <dbReference type="EMBL" id="CAB9511988.1"/>
    </source>
</evidence>
<dbReference type="Proteomes" id="UP001153069">
    <property type="component" value="Unassembled WGS sequence"/>
</dbReference>
<dbReference type="EMBL" id="CAICTM010000512">
    <property type="protein sequence ID" value="CAB9511988.1"/>
    <property type="molecule type" value="Genomic_DNA"/>
</dbReference>